<dbReference type="Pfam" id="PF13732">
    <property type="entry name" value="DrrA1-3_C"/>
    <property type="match status" value="1"/>
</dbReference>
<dbReference type="GO" id="GO:0140359">
    <property type="term" value="F:ABC-type transporter activity"/>
    <property type="evidence" value="ECO:0007669"/>
    <property type="project" value="InterPro"/>
</dbReference>
<feature type="compositionally biased region" description="Low complexity" evidence="12">
    <location>
        <begin position="324"/>
        <end position="337"/>
    </location>
</feature>
<dbReference type="RefSeq" id="WP_271220693.1">
    <property type="nucleotide sequence ID" value="NZ_BAAAVD010000009.1"/>
</dbReference>
<comment type="similarity">
    <text evidence="11">Belongs to the ABC-2 integral membrane protein family.</text>
</comment>
<proteinExistence type="inferred from homology"/>
<dbReference type="InterPro" id="IPR017871">
    <property type="entry name" value="ABC_transporter-like_CS"/>
</dbReference>
<dbReference type="GO" id="GO:0043190">
    <property type="term" value="C:ATP-binding cassette (ABC) transporter complex"/>
    <property type="evidence" value="ECO:0007669"/>
    <property type="project" value="InterPro"/>
</dbReference>
<dbReference type="InterPro" id="IPR003593">
    <property type="entry name" value="AAA+_ATPase"/>
</dbReference>
<dbReference type="InterPro" id="IPR003439">
    <property type="entry name" value="ABC_transporter-like_ATP-bd"/>
</dbReference>
<feature type="transmembrane region" description="Helical" evidence="11">
    <location>
        <begin position="446"/>
        <end position="471"/>
    </location>
</feature>
<evidence type="ECO:0000256" key="4">
    <source>
        <dbReference type="ARBA" id="ARBA00022448"/>
    </source>
</evidence>
<evidence type="ECO:0000256" key="5">
    <source>
        <dbReference type="ARBA" id="ARBA00022692"/>
    </source>
</evidence>
<dbReference type="GO" id="GO:0016887">
    <property type="term" value="F:ATP hydrolysis activity"/>
    <property type="evidence" value="ECO:0007669"/>
    <property type="project" value="InterPro"/>
</dbReference>
<dbReference type="Gene3D" id="3.40.50.300">
    <property type="entry name" value="P-loop containing nucleotide triphosphate hydrolases"/>
    <property type="match status" value="1"/>
</dbReference>
<evidence type="ECO:0000313" key="16">
    <source>
        <dbReference type="Proteomes" id="UP001143474"/>
    </source>
</evidence>
<protein>
    <recommendedName>
        <fullName evidence="11">Transport permease protein</fullName>
    </recommendedName>
</protein>
<dbReference type="InterPro" id="IPR013525">
    <property type="entry name" value="ABC2_TM"/>
</dbReference>
<evidence type="ECO:0000259" key="13">
    <source>
        <dbReference type="PROSITE" id="PS50893"/>
    </source>
</evidence>
<reference evidence="15" key="2">
    <citation type="submission" date="2023-01" db="EMBL/GenBank/DDBJ databases">
        <authorList>
            <person name="Sun Q."/>
            <person name="Evtushenko L."/>
        </authorList>
    </citation>
    <scope>NUCLEOTIDE SEQUENCE</scope>
    <source>
        <strain evidence="15">VKM Ac-2007</strain>
    </source>
</reference>
<dbReference type="PROSITE" id="PS51012">
    <property type="entry name" value="ABC_TM2"/>
    <property type="match status" value="1"/>
</dbReference>
<dbReference type="Pfam" id="PF00005">
    <property type="entry name" value="ABC_tran"/>
    <property type="match status" value="1"/>
</dbReference>
<dbReference type="InterPro" id="IPR027417">
    <property type="entry name" value="P-loop_NTPase"/>
</dbReference>
<dbReference type="PRINTS" id="PR00164">
    <property type="entry name" value="ABC2TRNSPORT"/>
</dbReference>
<keyword evidence="5 11" id="KW-0812">Transmembrane</keyword>
<evidence type="ECO:0000256" key="3">
    <source>
        <dbReference type="ARBA" id="ARBA00005417"/>
    </source>
</evidence>
<feature type="domain" description="ABC transmembrane type-2" evidence="14">
    <location>
        <begin position="365"/>
        <end position="594"/>
    </location>
</feature>
<dbReference type="GO" id="GO:0046677">
    <property type="term" value="P:response to antibiotic"/>
    <property type="evidence" value="ECO:0007669"/>
    <property type="project" value="UniProtKB-KW"/>
</dbReference>
<dbReference type="SMART" id="SM00382">
    <property type="entry name" value="AAA"/>
    <property type="match status" value="1"/>
</dbReference>
<name>A0A9W6I5B0_9ACTN</name>
<keyword evidence="11" id="KW-1003">Cell membrane</keyword>
<evidence type="ECO:0000256" key="7">
    <source>
        <dbReference type="ARBA" id="ARBA00022840"/>
    </source>
</evidence>
<feature type="transmembrane region" description="Helical" evidence="11">
    <location>
        <begin position="512"/>
        <end position="532"/>
    </location>
</feature>
<keyword evidence="9 11" id="KW-0472">Membrane</keyword>
<dbReference type="PROSITE" id="PS00211">
    <property type="entry name" value="ABC_TRANSPORTER_1"/>
    <property type="match status" value="1"/>
</dbReference>
<keyword evidence="4 11" id="KW-0813">Transport</keyword>
<reference evidence="15" key="1">
    <citation type="journal article" date="2014" name="Int. J. Syst. Evol. Microbiol.">
        <title>Complete genome sequence of Corynebacterium casei LMG S-19264T (=DSM 44701T), isolated from a smear-ripened cheese.</title>
        <authorList>
            <consortium name="US DOE Joint Genome Institute (JGI-PGF)"/>
            <person name="Walter F."/>
            <person name="Albersmeier A."/>
            <person name="Kalinowski J."/>
            <person name="Ruckert C."/>
        </authorList>
    </citation>
    <scope>NUCLEOTIDE SEQUENCE</scope>
    <source>
        <strain evidence="15">VKM Ac-2007</strain>
    </source>
</reference>
<keyword evidence="7" id="KW-0067">ATP-binding</keyword>
<keyword evidence="10" id="KW-0046">Antibiotic resistance</keyword>
<dbReference type="InterPro" id="IPR000412">
    <property type="entry name" value="ABC_2_transport"/>
</dbReference>
<evidence type="ECO:0000256" key="6">
    <source>
        <dbReference type="ARBA" id="ARBA00022741"/>
    </source>
</evidence>
<gene>
    <name evidence="15" type="ORF">GCM10017600_57720</name>
</gene>
<feature type="transmembrane region" description="Helical" evidence="11">
    <location>
        <begin position="483"/>
        <end position="505"/>
    </location>
</feature>
<evidence type="ECO:0000256" key="10">
    <source>
        <dbReference type="ARBA" id="ARBA00023251"/>
    </source>
</evidence>
<comment type="caution">
    <text evidence="15">The sequence shown here is derived from an EMBL/GenBank/DDBJ whole genome shotgun (WGS) entry which is preliminary data.</text>
</comment>
<dbReference type="SUPFAM" id="SSF52540">
    <property type="entry name" value="P-loop containing nucleoside triphosphate hydrolases"/>
    <property type="match status" value="1"/>
</dbReference>
<keyword evidence="6" id="KW-0547">Nucleotide-binding</keyword>
<evidence type="ECO:0000256" key="12">
    <source>
        <dbReference type="SAM" id="MobiDB-lite"/>
    </source>
</evidence>
<dbReference type="InterPro" id="IPR025302">
    <property type="entry name" value="DrrA1/2-like_C"/>
</dbReference>
<dbReference type="AlphaFoldDB" id="A0A9W6I5B0"/>
<dbReference type="GO" id="GO:0005524">
    <property type="term" value="F:ATP binding"/>
    <property type="evidence" value="ECO:0007669"/>
    <property type="project" value="UniProtKB-KW"/>
</dbReference>
<dbReference type="InterPro" id="IPR050763">
    <property type="entry name" value="ABC_transporter_ATP-binding"/>
</dbReference>
<evidence type="ECO:0000256" key="11">
    <source>
        <dbReference type="RuleBase" id="RU361157"/>
    </source>
</evidence>
<feature type="transmembrane region" description="Helical" evidence="11">
    <location>
        <begin position="399"/>
        <end position="425"/>
    </location>
</feature>
<comment type="similarity">
    <text evidence="3">Belongs to the ABC transporter superfamily.</text>
</comment>
<accession>A0A9W6I5B0</accession>
<organism evidence="15 16">
    <name type="scientific">Streptosporangium carneum</name>
    <dbReference type="NCBI Taxonomy" id="47481"/>
    <lineage>
        <taxon>Bacteria</taxon>
        <taxon>Bacillati</taxon>
        <taxon>Actinomycetota</taxon>
        <taxon>Actinomycetes</taxon>
        <taxon>Streptosporangiales</taxon>
        <taxon>Streptosporangiaceae</taxon>
        <taxon>Streptosporangium</taxon>
    </lineage>
</organism>
<keyword evidence="8 11" id="KW-1133">Transmembrane helix</keyword>
<keyword evidence="16" id="KW-1185">Reference proteome</keyword>
<evidence type="ECO:0000259" key="14">
    <source>
        <dbReference type="PROSITE" id="PS51012"/>
    </source>
</evidence>
<evidence type="ECO:0000313" key="15">
    <source>
        <dbReference type="EMBL" id="GLK12362.1"/>
    </source>
</evidence>
<feature type="transmembrane region" description="Helical" evidence="11">
    <location>
        <begin position="569"/>
        <end position="589"/>
    </location>
</feature>
<dbReference type="PANTHER" id="PTHR42711:SF5">
    <property type="entry name" value="ABC TRANSPORTER ATP-BINDING PROTEIN NATA"/>
    <property type="match status" value="1"/>
</dbReference>
<feature type="region of interest" description="Disordered" evidence="12">
    <location>
        <begin position="311"/>
        <end position="337"/>
    </location>
</feature>
<sequence length="600" mass="63927">MRQIIETEGLTRVFHGRRAVDGLNLRVAAGEIFGLLGPNGAGKTTTIHMLTTLLAPSGGRALVCGLDVSRQAAEVRRRIGYVSQEKGVRHLLTGRESVEIEADLNHVPRRSRGQRVEEVLDVVGLLPDADRFVADYSGGMQKRLDLACGLIQVPELLILDEPTLGLDVQSRHRIWEHMAGLRDQGVTVLLATNYLDEADRLCDRIMIVDVGREVVTGSPAELRRTVGTEVVQISAAEPDKVRAAVEGAVPARRIAVAGPRELHVHLDDAAAALPEVIAATVRHGVVLDGVSVSRPTLDDVFLLHTGRGLRDLTDAPAPSPAPRSPRAGTAAGSAPPASHAGLRLRLQEIGALLRRWVLQLGRERLNLAFTLIQPVIWLVFLGGAIARAVDPGVVGTGDYIAFMLPGVIAFTIVGTGISGAVPFLWDKETGYLNKLMSMPIGRSSLLVSRLIFQMALGALQALAILVVSAILGVRVATAVPGSLLVLLVAGLLTTALTALFLALACRVPGHTTFFAVTGFVSLPILFMSNAFVPVPAMPTWMGALARANPLTYAIESMRILVIEGWRPGLAGHLAALTAFAAACLGLGVHQFRRHTVGGRE</sequence>
<dbReference type="PROSITE" id="PS50893">
    <property type="entry name" value="ABC_TRANSPORTER_2"/>
    <property type="match status" value="1"/>
</dbReference>
<evidence type="ECO:0000256" key="2">
    <source>
        <dbReference type="ARBA" id="ARBA00004202"/>
    </source>
</evidence>
<feature type="transmembrane region" description="Helical" evidence="11">
    <location>
        <begin position="365"/>
        <end position="387"/>
    </location>
</feature>
<evidence type="ECO:0000256" key="8">
    <source>
        <dbReference type="ARBA" id="ARBA00022989"/>
    </source>
</evidence>
<evidence type="ECO:0000256" key="1">
    <source>
        <dbReference type="ARBA" id="ARBA00004141"/>
    </source>
</evidence>
<comment type="subcellular location">
    <subcellularLocation>
        <location evidence="11">Cell membrane</location>
        <topology evidence="11">Multi-pass membrane protein</topology>
    </subcellularLocation>
    <subcellularLocation>
        <location evidence="2">Cell membrane</location>
        <topology evidence="2">Peripheral membrane protein</topology>
    </subcellularLocation>
    <subcellularLocation>
        <location evidence="1">Membrane</location>
        <topology evidence="1">Multi-pass membrane protein</topology>
    </subcellularLocation>
</comment>
<evidence type="ECO:0000256" key="9">
    <source>
        <dbReference type="ARBA" id="ARBA00023136"/>
    </source>
</evidence>
<dbReference type="EMBL" id="BSEV01000016">
    <property type="protein sequence ID" value="GLK12362.1"/>
    <property type="molecule type" value="Genomic_DNA"/>
</dbReference>
<dbReference type="InterPro" id="IPR047817">
    <property type="entry name" value="ABC2_TM_bact-type"/>
</dbReference>
<dbReference type="Pfam" id="PF01061">
    <property type="entry name" value="ABC2_membrane"/>
    <property type="match status" value="1"/>
</dbReference>
<feature type="domain" description="ABC transporter" evidence="13">
    <location>
        <begin position="5"/>
        <end position="235"/>
    </location>
</feature>
<dbReference type="Proteomes" id="UP001143474">
    <property type="component" value="Unassembled WGS sequence"/>
</dbReference>
<dbReference type="PANTHER" id="PTHR42711">
    <property type="entry name" value="ABC TRANSPORTER ATP-BINDING PROTEIN"/>
    <property type="match status" value="1"/>
</dbReference>